<dbReference type="RefSeq" id="XP_016248314.1">
    <property type="nucleotide sequence ID" value="XM_016394895.1"/>
</dbReference>
<organism evidence="1 2">
    <name type="scientific">Cladophialophora immunda</name>
    <dbReference type="NCBI Taxonomy" id="569365"/>
    <lineage>
        <taxon>Eukaryota</taxon>
        <taxon>Fungi</taxon>
        <taxon>Dikarya</taxon>
        <taxon>Ascomycota</taxon>
        <taxon>Pezizomycotina</taxon>
        <taxon>Eurotiomycetes</taxon>
        <taxon>Chaetothyriomycetidae</taxon>
        <taxon>Chaetothyriales</taxon>
        <taxon>Herpotrichiellaceae</taxon>
        <taxon>Cladophialophora</taxon>
    </lineage>
</organism>
<dbReference type="HOGENOM" id="CLU_048785_0_0_1"/>
<evidence type="ECO:0000313" key="2">
    <source>
        <dbReference type="Proteomes" id="UP000054466"/>
    </source>
</evidence>
<gene>
    <name evidence="1" type="ORF">PV07_07783</name>
</gene>
<evidence type="ECO:0000313" key="1">
    <source>
        <dbReference type="EMBL" id="KIW28098.1"/>
    </source>
</evidence>
<dbReference type="OrthoDB" id="73691at2759"/>
<dbReference type="Proteomes" id="UP000054466">
    <property type="component" value="Unassembled WGS sequence"/>
</dbReference>
<dbReference type="AlphaFoldDB" id="A0A0D2CAL1"/>
<sequence>MSLLHRLSDSVSKTGSFGRVFCRSFSISISNFSSSTTSRRQPLGHSTPRSWLEEFYPGFFSETPIYPNVLGIKPLSSNGSLSQDLSSLRLPPLPFVPLPQPNENGRITLLQRFRHRWRKRTALNTFYKRGIAQISHNHKEYTSLFERLPRECALLPDLAALYGGSNLKIQDHSIPMPQISRREFQLLLHHGSDYARVSGFALLFWLFRSWAPLIAPRLPSTCERPEDRSRQLKALCNRFDFFVRNRNDNLDIVTDDSQLNTTERAEEFYTIWRRRLLRWHYVVVNDPLCKLIPWVPYAWTESAARFFGRRCEDHYRSITADTVLIMREGGFNTLSADDIYDYCVRCASPTFISYAKQALQNGVNPANEAMRKAMVPVLEARAKRMLAIDWTRLRPKSLGLIEPLSRLRDREDPDSVWGRRK</sequence>
<dbReference type="GeneID" id="27346977"/>
<name>A0A0D2CAL1_9EURO</name>
<proteinExistence type="predicted"/>
<dbReference type="STRING" id="569365.A0A0D2CAL1"/>
<dbReference type="EMBL" id="KN847043">
    <property type="protein sequence ID" value="KIW28098.1"/>
    <property type="molecule type" value="Genomic_DNA"/>
</dbReference>
<protein>
    <recommendedName>
        <fullName evidence="3">Letm1 RBD domain-containing protein</fullName>
    </recommendedName>
</protein>
<reference evidence="1 2" key="1">
    <citation type="submission" date="2015-01" db="EMBL/GenBank/DDBJ databases">
        <title>The Genome Sequence of Cladophialophora immunda CBS83496.</title>
        <authorList>
            <consortium name="The Broad Institute Genomics Platform"/>
            <person name="Cuomo C."/>
            <person name="de Hoog S."/>
            <person name="Gorbushina A."/>
            <person name="Stielow B."/>
            <person name="Teixiera M."/>
            <person name="Abouelleil A."/>
            <person name="Chapman S.B."/>
            <person name="Priest M."/>
            <person name="Young S.K."/>
            <person name="Wortman J."/>
            <person name="Nusbaum C."/>
            <person name="Birren B."/>
        </authorList>
    </citation>
    <scope>NUCLEOTIDE SEQUENCE [LARGE SCALE GENOMIC DNA]</scope>
    <source>
        <strain evidence="1 2">CBS 83496</strain>
    </source>
</reference>
<accession>A0A0D2CAL1</accession>
<keyword evidence="2" id="KW-1185">Reference proteome</keyword>
<evidence type="ECO:0008006" key="3">
    <source>
        <dbReference type="Google" id="ProtNLM"/>
    </source>
</evidence>
<dbReference type="VEuPathDB" id="FungiDB:PV07_07783"/>